<comment type="caution">
    <text evidence="1">The sequence shown here is derived from an EMBL/GenBank/DDBJ whole genome shotgun (WGS) entry which is preliminary data.</text>
</comment>
<accession>A0A7Y0LB89</accession>
<dbReference type="RefSeq" id="WP_169073812.1">
    <property type="nucleotide sequence ID" value="NZ_JABBXH010000001.1"/>
</dbReference>
<evidence type="ECO:0000313" key="2">
    <source>
        <dbReference type="Proteomes" id="UP000568664"/>
    </source>
</evidence>
<evidence type="ECO:0000313" key="1">
    <source>
        <dbReference type="EMBL" id="NMP30511.1"/>
    </source>
</evidence>
<dbReference type="SUPFAM" id="SSF54637">
    <property type="entry name" value="Thioesterase/thiol ester dehydrase-isomerase"/>
    <property type="match status" value="1"/>
</dbReference>
<keyword evidence="2" id="KW-1185">Reference proteome</keyword>
<reference evidence="1 2" key="1">
    <citation type="submission" date="2020-04" db="EMBL/GenBank/DDBJ databases">
        <title>Thalassotalea sp. M1531, isolated from the surface of marine red alga.</title>
        <authorList>
            <person name="Pang L."/>
            <person name="Lu D.-C."/>
        </authorList>
    </citation>
    <scope>NUCLEOTIDE SEQUENCE [LARGE SCALE GENOMIC DNA]</scope>
    <source>
        <strain evidence="1 2">M1531</strain>
    </source>
</reference>
<proteinExistence type="predicted"/>
<dbReference type="InterPro" id="IPR029069">
    <property type="entry name" value="HotDog_dom_sf"/>
</dbReference>
<name>A0A7Y0LB89_9GAMM</name>
<protein>
    <submittedName>
        <fullName evidence="1">DUF4442 domain-containing protein</fullName>
    </submittedName>
</protein>
<dbReference type="AlphaFoldDB" id="A0A7Y0LB89"/>
<organism evidence="1 2">
    <name type="scientific">Thalassotalea algicola</name>
    <dbReference type="NCBI Taxonomy" id="2716224"/>
    <lineage>
        <taxon>Bacteria</taxon>
        <taxon>Pseudomonadati</taxon>
        <taxon>Pseudomonadota</taxon>
        <taxon>Gammaproteobacteria</taxon>
        <taxon>Alteromonadales</taxon>
        <taxon>Colwelliaceae</taxon>
        <taxon>Thalassotalea</taxon>
    </lineage>
</organism>
<gene>
    <name evidence="1" type="ORF">HII17_02950</name>
</gene>
<dbReference type="Proteomes" id="UP000568664">
    <property type="component" value="Unassembled WGS sequence"/>
</dbReference>
<dbReference type="Gene3D" id="3.10.129.10">
    <property type="entry name" value="Hotdog Thioesterase"/>
    <property type="match status" value="1"/>
</dbReference>
<dbReference type="InterPro" id="IPR027961">
    <property type="entry name" value="DUF4442"/>
</dbReference>
<sequence length="162" mass="17991">MANKFSKVVKNIYRLPTFCHSYLLTKLFCSQVKYAGTSKVTLHKITHNEVELSIANIKRVQNHIGGVHAIAASLLAESATGIVFGMNVPDSHLPLLKSMTVNYNRRMQGGLQAKANLSQEQLSQITSEEKGDILVPVVITDESGQEPIECLMNWAWVPKKRS</sequence>
<dbReference type="Pfam" id="PF14539">
    <property type="entry name" value="DUF4442"/>
    <property type="match status" value="1"/>
</dbReference>
<dbReference type="CDD" id="cd03443">
    <property type="entry name" value="PaaI_thioesterase"/>
    <property type="match status" value="1"/>
</dbReference>
<dbReference type="EMBL" id="JABBXH010000001">
    <property type="protein sequence ID" value="NMP30511.1"/>
    <property type="molecule type" value="Genomic_DNA"/>
</dbReference>